<sequence>CIFSVKIGSYTEDDLVLRIKSSGAKVASFGTSCIQLNLLSRRFIDAKKRKKFSALRAESINTSSTIFLLGDTDAGKWIFPTYISKTEDLIFQ</sequence>
<keyword evidence="1" id="KW-1185">Reference proteome</keyword>
<protein>
    <submittedName>
        <fullName evidence="2">Uncharacterized protein</fullName>
    </submittedName>
</protein>
<dbReference type="Proteomes" id="UP000887565">
    <property type="component" value="Unplaced"/>
</dbReference>
<accession>A0A915IW01</accession>
<dbReference type="AlphaFoldDB" id="A0A915IW01"/>
<proteinExistence type="predicted"/>
<evidence type="ECO:0000313" key="1">
    <source>
        <dbReference type="Proteomes" id="UP000887565"/>
    </source>
</evidence>
<organism evidence="1 2">
    <name type="scientific">Romanomermis culicivorax</name>
    <name type="common">Nematode worm</name>
    <dbReference type="NCBI Taxonomy" id="13658"/>
    <lineage>
        <taxon>Eukaryota</taxon>
        <taxon>Metazoa</taxon>
        <taxon>Ecdysozoa</taxon>
        <taxon>Nematoda</taxon>
        <taxon>Enoplea</taxon>
        <taxon>Dorylaimia</taxon>
        <taxon>Mermithida</taxon>
        <taxon>Mermithoidea</taxon>
        <taxon>Mermithidae</taxon>
        <taxon>Romanomermis</taxon>
    </lineage>
</organism>
<evidence type="ECO:0000313" key="2">
    <source>
        <dbReference type="WBParaSite" id="nRc.2.0.1.t17580-RA"/>
    </source>
</evidence>
<reference evidence="2" key="1">
    <citation type="submission" date="2022-11" db="UniProtKB">
        <authorList>
            <consortium name="WormBaseParasite"/>
        </authorList>
    </citation>
    <scope>IDENTIFICATION</scope>
</reference>
<dbReference type="WBParaSite" id="nRc.2.0.1.t17580-RA">
    <property type="protein sequence ID" value="nRc.2.0.1.t17580-RA"/>
    <property type="gene ID" value="nRc.2.0.1.g17580"/>
</dbReference>
<name>A0A915IW01_ROMCU</name>